<dbReference type="SMART" id="SM00450">
    <property type="entry name" value="RHOD"/>
    <property type="match status" value="2"/>
</dbReference>
<evidence type="ECO:0000256" key="1">
    <source>
        <dbReference type="ARBA" id="ARBA00022679"/>
    </source>
</evidence>
<dbReference type="PROSITE" id="PS50206">
    <property type="entry name" value="RHODANESE_3"/>
    <property type="match status" value="2"/>
</dbReference>
<dbReference type="InterPro" id="IPR045078">
    <property type="entry name" value="TST/MPST-like"/>
</dbReference>
<dbReference type="Proteomes" id="UP000561438">
    <property type="component" value="Unassembled WGS sequence"/>
</dbReference>
<keyword evidence="6" id="KW-1185">Reference proteome</keyword>
<evidence type="ECO:0000256" key="3">
    <source>
        <dbReference type="RuleBase" id="RU000507"/>
    </source>
</evidence>
<sequence length="281" mass="29957">MDSLIDAETLKKALSEGGDIFVLDASSHLPDAERDARAEFADAHIPGARFLDLGSFFDVTSSVPKAVPSAEQFAQRMGSLGIGSETSVVLYDDSIIKPAFRAWFIMQLYGLEASVLDGGLAAWKQSGGALESGMPETSRRDFPVPEQGAKVRSKAEMLANIDSEAEQVIDARDAARFAGTAPPDAHGLPSGHIPGSRNLFFRDLLNEDGTFRSREELARAFREAGIDPDGPVVTTCGSGVTASILLFALHLLGNDDAKLYDGSWLEWASDPGTPRETSAAA</sequence>
<evidence type="ECO:0000256" key="2">
    <source>
        <dbReference type="ARBA" id="ARBA00022737"/>
    </source>
</evidence>
<dbReference type="EMBL" id="JABWGV010000006">
    <property type="protein sequence ID" value="NVD45865.1"/>
    <property type="molecule type" value="Genomic_DNA"/>
</dbReference>
<feature type="domain" description="Rhodanese" evidence="4">
    <location>
        <begin position="16"/>
        <end position="132"/>
    </location>
</feature>
<protein>
    <recommendedName>
        <fullName evidence="3">Sulfurtransferase</fullName>
    </recommendedName>
</protein>
<dbReference type="RefSeq" id="WP_176268175.1">
    <property type="nucleotide sequence ID" value="NZ_JABWGV010000006.1"/>
</dbReference>
<feature type="domain" description="Rhodanese" evidence="4">
    <location>
        <begin position="162"/>
        <end position="276"/>
    </location>
</feature>
<reference evidence="5 6" key="1">
    <citation type="submission" date="2020-06" db="EMBL/GenBank/DDBJ databases">
        <title>Altererythrobacter sp. HHU K3-1.</title>
        <authorList>
            <person name="Zhang D."/>
            <person name="Xue H."/>
        </authorList>
    </citation>
    <scope>NUCLEOTIDE SEQUENCE [LARGE SCALE GENOMIC DNA]</scope>
    <source>
        <strain evidence="5 6">HHU K3-1</strain>
    </source>
</reference>
<evidence type="ECO:0000313" key="6">
    <source>
        <dbReference type="Proteomes" id="UP000561438"/>
    </source>
</evidence>
<dbReference type="PROSITE" id="PS00683">
    <property type="entry name" value="RHODANESE_2"/>
    <property type="match status" value="1"/>
</dbReference>
<proteinExistence type="predicted"/>
<evidence type="ECO:0000259" key="4">
    <source>
        <dbReference type="PROSITE" id="PS50206"/>
    </source>
</evidence>
<dbReference type="SUPFAM" id="SSF52821">
    <property type="entry name" value="Rhodanese/Cell cycle control phosphatase"/>
    <property type="match status" value="2"/>
</dbReference>
<dbReference type="Gene3D" id="3.40.250.10">
    <property type="entry name" value="Rhodanese-like domain"/>
    <property type="match status" value="2"/>
</dbReference>
<dbReference type="CDD" id="cd01448">
    <property type="entry name" value="TST_Repeat_1"/>
    <property type="match status" value="1"/>
</dbReference>
<name>A0A850H995_9SPHN</name>
<evidence type="ECO:0000313" key="5">
    <source>
        <dbReference type="EMBL" id="NVD45865.1"/>
    </source>
</evidence>
<keyword evidence="2" id="KW-0677">Repeat</keyword>
<accession>A0A850H995</accession>
<organism evidence="5 6">
    <name type="scientific">Qipengyuania atrilutea</name>
    <dbReference type="NCBI Taxonomy" id="2744473"/>
    <lineage>
        <taxon>Bacteria</taxon>
        <taxon>Pseudomonadati</taxon>
        <taxon>Pseudomonadota</taxon>
        <taxon>Alphaproteobacteria</taxon>
        <taxon>Sphingomonadales</taxon>
        <taxon>Erythrobacteraceae</taxon>
        <taxon>Qipengyuania</taxon>
    </lineage>
</organism>
<comment type="caution">
    <text evidence="5">The sequence shown here is derived from an EMBL/GenBank/DDBJ whole genome shotgun (WGS) entry which is preliminary data.</text>
</comment>
<dbReference type="PANTHER" id="PTHR11364">
    <property type="entry name" value="THIOSULFATE SULFERTANSFERASE"/>
    <property type="match status" value="1"/>
</dbReference>
<gene>
    <name evidence="5" type="ORF">HUV48_12695</name>
</gene>
<keyword evidence="1 3" id="KW-0808">Transferase</keyword>
<dbReference type="PROSITE" id="PS00380">
    <property type="entry name" value="RHODANESE_1"/>
    <property type="match status" value="1"/>
</dbReference>
<dbReference type="InterPro" id="IPR001307">
    <property type="entry name" value="Thiosulphate_STrfase_CS"/>
</dbReference>
<dbReference type="InterPro" id="IPR001763">
    <property type="entry name" value="Rhodanese-like_dom"/>
</dbReference>
<dbReference type="PANTHER" id="PTHR11364:SF27">
    <property type="entry name" value="SULFURTRANSFERASE"/>
    <property type="match status" value="1"/>
</dbReference>
<dbReference type="GO" id="GO:0004792">
    <property type="term" value="F:thiosulfate-cyanide sulfurtransferase activity"/>
    <property type="evidence" value="ECO:0007669"/>
    <property type="project" value="InterPro"/>
</dbReference>
<dbReference type="AlphaFoldDB" id="A0A850H995"/>
<dbReference type="InterPro" id="IPR036873">
    <property type="entry name" value="Rhodanese-like_dom_sf"/>
</dbReference>
<dbReference type="FunFam" id="3.40.250.10:FF:000001">
    <property type="entry name" value="Sulfurtransferase"/>
    <property type="match status" value="1"/>
</dbReference>
<dbReference type="Pfam" id="PF00581">
    <property type="entry name" value="Rhodanese"/>
    <property type="match status" value="2"/>
</dbReference>
<dbReference type="CDD" id="cd01449">
    <property type="entry name" value="TST_Repeat_2"/>
    <property type="match status" value="1"/>
</dbReference>